<evidence type="ECO:0000256" key="2">
    <source>
        <dbReference type="ARBA" id="ARBA00022801"/>
    </source>
</evidence>
<name>A0A6G3UD07_9ACTN</name>
<dbReference type="SUPFAM" id="SSF53955">
    <property type="entry name" value="Lysozyme-like"/>
    <property type="match status" value="1"/>
</dbReference>
<reference evidence="6" key="1">
    <citation type="submission" date="2020-01" db="EMBL/GenBank/DDBJ databases">
        <title>Insect and environment-associated Actinomycetes.</title>
        <authorList>
            <person name="Currrie C."/>
            <person name="Chevrette M."/>
            <person name="Carlson C."/>
            <person name="Stubbendieck R."/>
            <person name="Wendt-Pienkowski E."/>
        </authorList>
    </citation>
    <scope>NUCLEOTIDE SEQUENCE</scope>
    <source>
        <strain evidence="6">SID7958</strain>
    </source>
</reference>
<dbReference type="Pfam" id="PF06737">
    <property type="entry name" value="Transglycosylas"/>
    <property type="match status" value="1"/>
</dbReference>
<dbReference type="RefSeq" id="WP_164339170.1">
    <property type="nucleotide sequence ID" value="NZ_JAAGMU010001748.1"/>
</dbReference>
<proteinExistence type="inferred from homology"/>
<dbReference type="InterPro" id="IPR023346">
    <property type="entry name" value="Lysozyme-like_dom_sf"/>
</dbReference>
<keyword evidence="2" id="KW-0378">Hydrolase</keyword>
<feature type="compositionally biased region" description="Low complexity" evidence="3">
    <location>
        <begin position="149"/>
        <end position="188"/>
    </location>
</feature>
<evidence type="ECO:0000313" key="6">
    <source>
        <dbReference type="EMBL" id="NEC84148.1"/>
    </source>
</evidence>
<feature type="non-terminal residue" evidence="6">
    <location>
        <position position="188"/>
    </location>
</feature>
<organism evidence="6">
    <name type="scientific">Streptomyces sp. SID7958</name>
    <dbReference type="NCBI Taxonomy" id="2706093"/>
    <lineage>
        <taxon>Bacteria</taxon>
        <taxon>Bacillati</taxon>
        <taxon>Actinomycetota</taxon>
        <taxon>Actinomycetes</taxon>
        <taxon>Kitasatosporales</taxon>
        <taxon>Streptomycetaceae</taxon>
        <taxon>Streptomyces</taxon>
    </lineage>
</organism>
<dbReference type="GO" id="GO:0016787">
    <property type="term" value="F:hydrolase activity"/>
    <property type="evidence" value="ECO:0007669"/>
    <property type="project" value="UniProtKB-KW"/>
</dbReference>
<dbReference type="AlphaFoldDB" id="A0A6G3UD07"/>
<feature type="chain" id="PRO_5026160184" evidence="4">
    <location>
        <begin position="41"/>
        <end position="188"/>
    </location>
</feature>
<feature type="domain" description="Resuscitation-promoting factor core lysozyme-like" evidence="5">
    <location>
        <begin position="40"/>
        <end position="116"/>
    </location>
</feature>
<evidence type="ECO:0000256" key="4">
    <source>
        <dbReference type="SAM" id="SignalP"/>
    </source>
</evidence>
<dbReference type="EMBL" id="JAAGMU010001748">
    <property type="protein sequence ID" value="NEC84148.1"/>
    <property type="molecule type" value="Genomic_DNA"/>
</dbReference>
<evidence type="ECO:0000259" key="5">
    <source>
        <dbReference type="Pfam" id="PF06737"/>
    </source>
</evidence>
<comment type="caution">
    <text evidence="6">The sequence shown here is derived from an EMBL/GenBank/DDBJ whole genome shotgun (WGS) entry which is preliminary data.</text>
</comment>
<dbReference type="CDD" id="cd13925">
    <property type="entry name" value="RPF"/>
    <property type="match status" value="1"/>
</dbReference>
<keyword evidence="4" id="KW-0732">Signal</keyword>
<sequence length="188" mass="18481">MLSGNGRHRRPRQAPAFVVAAGVTGSAIALPLLAAGSASAADGKTWDRIAECETGGSWSENSGNGYYGGLQMSQEKWEQYGGLEYAASADLASRRQQIEIADKALAAEGVGDWATCGLIAGLQPDKQDGAAGQDDPGTGGEGLLGSLGLGNSSAAPGTSESGTPSGAPSASASATPSPSQSTPGAAGT</sequence>
<feature type="compositionally biased region" description="Gly residues" evidence="3">
    <location>
        <begin position="137"/>
        <end position="148"/>
    </location>
</feature>
<gene>
    <name evidence="6" type="ORF">G3I38_34180</name>
</gene>
<protein>
    <submittedName>
        <fullName evidence="6">Transglycosylase family protein</fullName>
    </submittedName>
</protein>
<feature type="region of interest" description="Disordered" evidence="3">
    <location>
        <begin position="126"/>
        <end position="188"/>
    </location>
</feature>
<evidence type="ECO:0000256" key="1">
    <source>
        <dbReference type="ARBA" id="ARBA00010830"/>
    </source>
</evidence>
<accession>A0A6G3UD07</accession>
<dbReference type="InterPro" id="IPR010618">
    <property type="entry name" value="RPF"/>
</dbReference>
<dbReference type="Gene3D" id="1.10.530.10">
    <property type="match status" value="1"/>
</dbReference>
<evidence type="ECO:0000256" key="3">
    <source>
        <dbReference type="SAM" id="MobiDB-lite"/>
    </source>
</evidence>
<comment type="similarity">
    <text evidence="1">Belongs to the transglycosylase family. Rpf subfamily.</text>
</comment>
<feature type="signal peptide" evidence="4">
    <location>
        <begin position="1"/>
        <end position="40"/>
    </location>
</feature>